<keyword evidence="4" id="KW-0233">DNA recombination</keyword>
<feature type="coiled-coil region" evidence="5">
    <location>
        <begin position="80"/>
        <end position="114"/>
    </location>
</feature>
<dbReference type="InterPro" id="IPR003798">
    <property type="entry name" value="DNA_recombination_RmuC"/>
</dbReference>
<dbReference type="EMBL" id="LIBE01000281">
    <property type="protein sequence ID" value="KRO80923.1"/>
    <property type="molecule type" value="Genomic_DNA"/>
</dbReference>
<evidence type="ECO:0000313" key="8">
    <source>
        <dbReference type="Proteomes" id="UP000051547"/>
    </source>
</evidence>
<proteinExistence type="inferred from homology"/>
<evidence type="ECO:0000256" key="3">
    <source>
        <dbReference type="ARBA" id="ARBA00023054"/>
    </source>
</evidence>
<sequence>METLFLLLPLGAAVCLGVVAVLLVIKLQNARLTESSLKASLEAIQATLRTAIEKGDLASSEAIASRNELQGQREINLVLEKTLELEKAQFEDKLTLLKESKEELSLQFKNLANEIFDEKSKRFEEKNQQSLSALLNPLQDKIKTFEKRVEETYSNESRERHTLGAEIRKLHELNDKLGIEAANLVQALKGDNKSQGNWGEVILTSILERSGLTKGVEYDAQVSLDAEDGSRSQPDVVVHLPESRDIIIDSKVSLKAWEGFTSAEDPDEKEAHLKQHIQSIRGHVRGLAAKNYQNLIGVNSLDYVFLFMPIESAYSVAIQEEPELNHEAFEKNVIFVGPTTLLTTLKTVQNLWRLAQQNQNAKQIAEAAGRLYDKFVAFSEDIEELGKRLEATNATYDKAHNKLTSGRGNLISRTEKLRELGAKTAKKHKSHVLDKALGIDDDEEDASSPAALPHATDSQETPFDE</sequence>
<protein>
    <recommendedName>
        <fullName evidence="9">Recombinase RmuC</fullName>
    </recommendedName>
</protein>
<keyword evidence="3 5" id="KW-0175">Coiled coil</keyword>
<comment type="similarity">
    <text evidence="2">Belongs to the RmuC family.</text>
</comment>
<feature type="region of interest" description="Disordered" evidence="6">
    <location>
        <begin position="427"/>
        <end position="465"/>
    </location>
</feature>
<dbReference type="PANTHER" id="PTHR30563:SF0">
    <property type="entry name" value="DNA RECOMBINATION PROTEIN RMUC"/>
    <property type="match status" value="1"/>
</dbReference>
<reference evidence="7 8" key="1">
    <citation type="submission" date="2015-10" db="EMBL/GenBank/DDBJ databases">
        <title>Metagenome-Assembled Genomes uncover a global brackish microbiome.</title>
        <authorList>
            <person name="Hugerth L.W."/>
            <person name="Larsson J."/>
            <person name="Alneberg J."/>
            <person name="Lindh M.V."/>
            <person name="Legrand C."/>
            <person name="Pinhassi J."/>
            <person name="Andersson A.F."/>
        </authorList>
    </citation>
    <scope>NUCLEOTIDE SEQUENCE [LARGE SCALE GENOMIC DNA]</scope>
    <source>
        <strain evidence="7">BACL4 MAG-120920-bin41</strain>
    </source>
</reference>
<comment type="caution">
    <text evidence="7">The sequence shown here is derived from an EMBL/GenBank/DDBJ whole genome shotgun (WGS) entry which is preliminary data.</text>
</comment>
<dbReference type="PANTHER" id="PTHR30563">
    <property type="entry name" value="DNA RECOMBINATION PROTEIN RMUC"/>
    <property type="match status" value="1"/>
</dbReference>
<evidence type="ECO:0000256" key="1">
    <source>
        <dbReference type="ARBA" id="ARBA00003416"/>
    </source>
</evidence>
<evidence type="ECO:0000256" key="6">
    <source>
        <dbReference type="SAM" id="MobiDB-lite"/>
    </source>
</evidence>
<evidence type="ECO:0000313" key="7">
    <source>
        <dbReference type="EMBL" id="KRO80923.1"/>
    </source>
</evidence>
<evidence type="ECO:0008006" key="9">
    <source>
        <dbReference type="Google" id="ProtNLM"/>
    </source>
</evidence>
<organism evidence="7 8">
    <name type="scientific">OM182 bacterium BACL3 MAG-120920-bin41</name>
    <dbReference type="NCBI Taxonomy" id="1655580"/>
    <lineage>
        <taxon>Bacteria</taxon>
        <taxon>Pseudomonadati</taxon>
        <taxon>Pseudomonadota</taxon>
        <taxon>Gammaproteobacteria</taxon>
        <taxon>OMG group</taxon>
        <taxon>OM182 clade</taxon>
    </lineage>
</organism>
<dbReference type="AlphaFoldDB" id="A0A0R2T681"/>
<evidence type="ECO:0000256" key="4">
    <source>
        <dbReference type="ARBA" id="ARBA00023172"/>
    </source>
</evidence>
<accession>A0A0R2T681</accession>
<name>A0A0R2T681_9GAMM</name>
<dbReference type="GO" id="GO:0006310">
    <property type="term" value="P:DNA recombination"/>
    <property type="evidence" value="ECO:0007669"/>
    <property type="project" value="UniProtKB-KW"/>
</dbReference>
<evidence type="ECO:0000256" key="2">
    <source>
        <dbReference type="ARBA" id="ARBA00009840"/>
    </source>
</evidence>
<dbReference type="Pfam" id="PF02646">
    <property type="entry name" value="RmuC"/>
    <property type="match status" value="1"/>
</dbReference>
<feature type="compositionally biased region" description="Polar residues" evidence="6">
    <location>
        <begin position="456"/>
        <end position="465"/>
    </location>
</feature>
<dbReference type="Proteomes" id="UP000051547">
    <property type="component" value="Unassembled WGS sequence"/>
</dbReference>
<gene>
    <name evidence="7" type="ORF">ABR72_09565</name>
</gene>
<evidence type="ECO:0000256" key="5">
    <source>
        <dbReference type="SAM" id="Coils"/>
    </source>
</evidence>
<comment type="function">
    <text evidence="1">Involved in DNA recombination.</text>
</comment>